<keyword evidence="12" id="KW-1185">Reference proteome</keyword>
<evidence type="ECO:0000256" key="9">
    <source>
        <dbReference type="ARBA" id="ARBA00040345"/>
    </source>
</evidence>
<evidence type="ECO:0000256" key="8">
    <source>
        <dbReference type="ARBA" id="ARBA00038120"/>
    </source>
</evidence>
<dbReference type="SUPFAM" id="SSF53448">
    <property type="entry name" value="Nucleotide-diphospho-sugar transferases"/>
    <property type="match status" value="1"/>
</dbReference>
<dbReference type="AlphaFoldDB" id="A0A4Y9R6S5"/>
<reference evidence="11 12" key="1">
    <citation type="journal article" date="2018" name="J. Microbiol.">
        <title>Leifsonia flava sp. nov., a novel actinobacterium isolated from the rhizosphere of Aquilegia viridiflora.</title>
        <authorList>
            <person name="Cai Y."/>
            <person name="Tao W.Z."/>
            <person name="Ma Y.J."/>
            <person name="Cheng J."/>
            <person name="Zhang M.Y."/>
            <person name="Zhang Y.X."/>
        </authorList>
    </citation>
    <scope>NUCLEOTIDE SEQUENCE [LARGE SCALE GENOMIC DNA]</scope>
    <source>
        <strain evidence="11 12">SYP-B2174</strain>
    </source>
</reference>
<evidence type="ECO:0000256" key="1">
    <source>
        <dbReference type="ARBA" id="ARBA00004236"/>
    </source>
</evidence>
<comment type="similarity">
    <text evidence="8">Belongs to the glycosyltransferase 2 family. CrtQ subfamily.</text>
</comment>
<feature type="domain" description="Glycosyltransferase 2-like" evidence="10">
    <location>
        <begin position="17"/>
        <end position="139"/>
    </location>
</feature>
<dbReference type="GO" id="GO:0005886">
    <property type="term" value="C:plasma membrane"/>
    <property type="evidence" value="ECO:0007669"/>
    <property type="project" value="UniProtKB-SubCell"/>
</dbReference>
<organism evidence="11 12">
    <name type="scientific">Orlajensenia leifsoniae</name>
    <dbReference type="NCBI Taxonomy" id="2561933"/>
    <lineage>
        <taxon>Bacteria</taxon>
        <taxon>Bacillati</taxon>
        <taxon>Actinomycetota</taxon>
        <taxon>Actinomycetes</taxon>
        <taxon>Micrococcales</taxon>
        <taxon>Microbacteriaceae</taxon>
        <taxon>Orlajensenia</taxon>
    </lineage>
</organism>
<evidence type="ECO:0000256" key="6">
    <source>
        <dbReference type="ARBA" id="ARBA00037281"/>
    </source>
</evidence>
<evidence type="ECO:0000313" key="11">
    <source>
        <dbReference type="EMBL" id="TFV99828.1"/>
    </source>
</evidence>
<comment type="pathway">
    <text evidence="7">Carotenoid biosynthesis; staphyloxanthin biosynthesis; staphyloxanthin from farnesyl diphosphate: step 4/5.</text>
</comment>
<name>A0A4Y9R6S5_9MICO</name>
<accession>A0A4Y9R6S5</accession>
<dbReference type="InterPro" id="IPR029044">
    <property type="entry name" value="Nucleotide-diphossugar_trans"/>
</dbReference>
<comment type="caution">
    <text evidence="11">The sequence shown here is derived from an EMBL/GenBank/DDBJ whole genome shotgun (WGS) entry which is preliminary data.</text>
</comment>
<dbReference type="PANTHER" id="PTHR43646">
    <property type="entry name" value="GLYCOSYLTRANSFERASE"/>
    <property type="match status" value="1"/>
</dbReference>
<dbReference type="RefSeq" id="WP_135118724.1">
    <property type="nucleotide sequence ID" value="NZ_SPQZ01000001.1"/>
</dbReference>
<proteinExistence type="inferred from homology"/>
<evidence type="ECO:0000256" key="2">
    <source>
        <dbReference type="ARBA" id="ARBA00022475"/>
    </source>
</evidence>
<evidence type="ECO:0000256" key="7">
    <source>
        <dbReference type="ARBA" id="ARBA00037904"/>
    </source>
</evidence>
<dbReference type="GO" id="GO:0016757">
    <property type="term" value="F:glycosyltransferase activity"/>
    <property type="evidence" value="ECO:0007669"/>
    <property type="project" value="UniProtKB-KW"/>
</dbReference>
<evidence type="ECO:0000256" key="5">
    <source>
        <dbReference type="ARBA" id="ARBA00023136"/>
    </source>
</evidence>
<dbReference type="CDD" id="cd00761">
    <property type="entry name" value="Glyco_tranf_GTA_type"/>
    <property type="match status" value="1"/>
</dbReference>
<keyword evidence="4 11" id="KW-0808">Transferase</keyword>
<evidence type="ECO:0000256" key="3">
    <source>
        <dbReference type="ARBA" id="ARBA00022676"/>
    </source>
</evidence>
<dbReference type="Proteomes" id="UP000298127">
    <property type="component" value="Unassembled WGS sequence"/>
</dbReference>
<dbReference type="EMBL" id="SPQZ01000001">
    <property type="protein sequence ID" value="TFV99828.1"/>
    <property type="molecule type" value="Genomic_DNA"/>
</dbReference>
<keyword evidence="5" id="KW-0472">Membrane</keyword>
<evidence type="ECO:0000256" key="4">
    <source>
        <dbReference type="ARBA" id="ARBA00022679"/>
    </source>
</evidence>
<evidence type="ECO:0000313" key="12">
    <source>
        <dbReference type="Proteomes" id="UP000298127"/>
    </source>
</evidence>
<comment type="function">
    <text evidence="6">Catalyzes the glycosylation of 4,4'-diaponeurosporenoate, i.e. the esterification of glucose at the C1'' position with the carboxyl group of 4,4'-diaponeurosporenic acid, to form glycosyl-4,4'-diaponeurosporenoate. This is a step in the biosynthesis of staphyloxanthin, an orange pigment present in most staphylococci strains.</text>
</comment>
<comment type="subcellular location">
    <subcellularLocation>
        <location evidence="1">Cell membrane</location>
    </subcellularLocation>
</comment>
<keyword evidence="2" id="KW-1003">Cell membrane</keyword>
<dbReference type="Gene3D" id="3.90.550.10">
    <property type="entry name" value="Spore Coat Polysaccharide Biosynthesis Protein SpsA, Chain A"/>
    <property type="match status" value="1"/>
</dbReference>
<evidence type="ECO:0000259" key="10">
    <source>
        <dbReference type="Pfam" id="PF00535"/>
    </source>
</evidence>
<dbReference type="PANTHER" id="PTHR43646:SF2">
    <property type="entry name" value="GLYCOSYLTRANSFERASE 2-LIKE DOMAIN-CONTAINING PROTEIN"/>
    <property type="match status" value="1"/>
</dbReference>
<dbReference type="InterPro" id="IPR001173">
    <property type="entry name" value="Glyco_trans_2-like"/>
</dbReference>
<gene>
    <name evidence="11" type="ORF">E4M00_01055</name>
</gene>
<sequence>MTRLDPTTTALPAPTVSVVIPVKDDARPLVDCLRALRAQTVAPIEIIVVDNGSTDDSGDVARSFGAVVITESQPGIGVASATGYSAASGDIIARLDADSIPQSDWVATIADTFARLEDVDAITGPAHFIDGPEWLRSPAAAVYLGSYFLFTGMALGHVPLFGSNLALRRSTWRSVRHEVHVHDQLTHDDLDLSFHVGVSGSIRFIPSLRSGISMRPLNDGRGSLRWKRGFHTVTIHWPHDLPWLRLGRRVVHRARKSPPRSLSRR</sequence>
<protein>
    <recommendedName>
        <fullName evidence="9">4,4'-diaponeurosporenoate glycosyltransferase</fullName>
    </recommendedName>
</protein>
<keyword evidence="3" id="KW-0328">Glycosyltransferase</keyword>
<dbReference type="Pfam" id="PF00535">
    <property type="entry name" value="Glycos_transf_2"/>
    <property type="match status" value="1"/>
</dbReference>